<dbReference type="PATRIC" id="fig|1122247.3.peg.4461"/>
<evidence type="ECO:0000256" key="1">
    <source>
        <dbReference type="SAM" id="MobiDB-lite"/>
    </source>
</evidence>
<dbReference type="PRINTS" id="PR01217">
    <property type="entry name" value="PRICHEXTENSN"/>
</dbReference>
<feature type="compositionally biased region" description="Low complexity" evidence="1">
    <location>
        <begin position="354"/>
        <end position="365"/>
    </location>
</feature>
<dbReference type="InterPro" id="IPR055583">
    <property type="entry name" value="DUF7159"/>
</dbReference>
<protein>
    <submittedName>
        <fullName evidence="3">Putative fHA domain containing protein</fullName>
    </submittedName>
</protein>
<keyword evidence="4" id="KW-1185">Reference proteome</keyword>
<feature type="compositionally biased region" description="Low complexity" evidence="1">
    <location>
        <begin position="416"/>
        <end position="433"/>
    </location>
</feature>
<reference evidence="3 4" key="1">
    <citation type="journal article" date="2012" name="J. Bacteriol.">
        <title>Genome sequence of Mycobacterium hassiacum DSM 44199, a rare source of heat-stable mycobacterial proteins.</title>
        <authorList>
            <person name="Tiago I."/>
            <person name="Maranha A."/>
            <person name="Mendes V."/>
            <person name="Alarico S."/>
            <person name="Moynihan P.J."/>
            <person name="Clarke A.J."/>
            <person name="Macedo-Ribeiro S."/>
            <person name="Pereira P.J."/>
            <person name="Empadinhas N."/>
        </authorList>
    </citation>
    <scope>NUCLEOTIDE SEQUENCE [LARGE SCALE GENOMIC DNA]</scope>
    <source>
        <strain evidence="4">DSM 44199 / CIP 105218 / JCM 12690 / 3849</strain>
    </source>
</reference>
<proteinExistence type="predicted"/>
<name>K5B9Z7_MYCHD</name>
<dbReference type="OrthoDB" id="4764723at2"/>
<dbReference type="Proteomes" id="UP000006265">
    <property type="component" value="Unassembled WGS sequence"/>
</dbReference>
<dbReference type="EMBL" id="AMRA01000146">
    <property type="protein sequence ID" value="EKF21360.1"/>
    <property type="molecule type" value="Genomic_DNA"/>
</dbReference>
<feature type="compositionally biased region" description="Low complexity" evidence="1">
    <location>
        <begin position="279"/>
        <end position="312"/>
    </location>
</feature>
<dbReference type="AlphaFoldDB" id="K5B9Z7"/>
<evidence type="ECO:0000313" key="4">
    <source>
        <dbReference type="Proteomes" id="UP000006265"/>
    </source>
</evidence>
<dbReference type="RefSeq" id="WP_005632230.1">
    <property type="nucleotide sequence ID" value="NZ_ANBN01000093.1"/>
</dbReference>
<gene>
    <name evidence="3" type="ORF">C731_4659</name>
</gene>
<evidence type="ECO:0000259" key="2">
    <source>
        <dbReference type="Pfam" id="PF23717"/>
    </source>
</evidence>
<evidence type="ECO:0000313" key="3">
    <source>
        <dbReference type="EMBL" id="EKF21360.1"/>
    </source>
</evidence>
<dbReference type="STRING" id="1122247.GCA_000379865_02904"/>
<organism evidence="3 4">
    <name type="scientific">Mycolicibacterium hassiacum (strain DSM 44199 / CIP 105218 / JCM 12690 / 3849)</name>
    <name type="common">Mycobacterium hassiacum</name>
    <dbReference type="NCBI Taxonomy" id="1122247"/>
    <lineage>
        <taxon>Bacteria</taxon>
        <taxon>Bacillati</taxon>
        <taxon>Actinomycetota</taxon>
        <taxon>Actinomycetes</taxon>
        <taxon>Mycobacteriales</taxon>
        <taxon>Mycobacteriaceae</taxon>
        <taxon>Mycolicibacterium</taxon>
    </lineage>
</organism>
<comment type="caution">
    <text evidence="3">The sequence shown here is derived from an EMBL/GenBank/DDBJ whole genome shotgun (WGS) entry which is preliminary data.</text>
</comment>
<dbReference type="Pfam" id="PF23717">
    <property type="entry name" value="DUF7159"/>
    <property type="match status" value="1"/>
</dbReference>
<feature type="compositionally biased region" description="Pro residues" evidence="1">
    <location>
        <begin position="434"/>
        <end position="464"/>
    </location>
</feature>
<sequence>MTPTAVGLVLVEGPNADGATVDREAFEIVRGRHEAPEQTAEQVAAAVLRVEARCAERGDRLRTIGLTWSDDARKDATLLLRSLGHHGFDDTVAVRMADAAEALTWGVADAIGREVTAVCLIEPDTVMVIIAHAGEAAVQSAVRSAPDDEHALAGWLHAVFTRAEWPPEALVLAGSGGGLDELMPLLEAELAIPVYTPADAELALARGAALAAEPETEFAADTAAVARVYRAARSGGRPPGAVRYALPVGMLTAGAVGLVVSVSAAVALEVTPDRDDQPRTAARTAADVSAVAARARTAKTPAPAAPVTSPPAAAAPPAPPREPERVVLEVPPEQSAVGSAEPPAAIPDGDAAQATAGGEPVVAPVGPAPAPPSAALSPGVEPAPGLVPAVPTPVPQQRPGILRRIKDRLSGIGWDPPAEQGPQPPAGAEAPAPEALPAPPPEAPAAPEPAPQPAPPPEAPPPAP</sequence>
<feature type="domain" description="DUF7159" evidence="2">
    <location>
        <begin position="1"/>
        <end position="222"/>
    </location>
</feature>
<accession>K5B9Z7</accession>
<dbReference type="eggNOG" id="ENOG5030I1M">
    <property type="taxonomic scope" value="Bacteria"/>
</dbReference>
<feature type="region of interest" description="Disordered" evidence="1">
    <location>
        <begin position="272"/>
        <end position="464"/>
    </location>
</feature>